<sequence length="66" mass="7096">MIRFRCRESLRNPPRSLPSPNGPRSPTAPRFVGPPAAPDGATVNVGVPFGRMLRSTALLGRGTMPR</sequence>
<accession>A0A6J4V2H2</accession>
<feature type="region of interest" description="Disordered" evidence="1">
    <location>
        <begin position="1"/>
        <end position="42"/>
    </location>
</feature>
<evidence type="ECO:0000313" key="2">
    <source>
        <dbReference type="EMBL" id="CAA9565383.1"/>
    </source>
</evidence>
<proteinExistence type="predicted"/>
<name>A0A6J4V2H2_9BACT</name>
<gene>
    <name evidence="2" type="ORF">AVDCRST_MAG73-4106</name>
</gene>
<organism evidence="2">
    <name type="scientific">uncultured Thermomicrobiales bacterium</name>
    <dbReference type="NCBI Taxonomy" id="1645740"/>
    <lineage>
        <taxon>Bacteria</taxon>
        <taxon>Pseudomonadati</taxon>
        <taxon>Thermomicrobiota</taxon>
        <taxon>Thermomicrobia</taxon>
        <taxon>Thermomicrobiales</taxon>
        <taxon>environmental samples</taxon>
    </lineage>
</organism>
<evidence type="ECO:0000256" key="1">
    <source>
        <dbReference type="SAM" id="MobiDB-lite"/>
    </source>
</evidence>
<dbReference type="AlphaFoldDB" id="A0A6J4V2H2"/>
<feature type="compositionally biased region" description="Basic and acidic residues" evidence="1">
    <location>
        <begin position="1"/>
        <end position="10"/>
    </location>
</feature>
<reference evidence="2" key="1">
    <citation type="submission" date="2020-02" db="EMBL/GenBank/DDBJ databases">
        <authorList>
            <person name="Meier V. D."/>
        </authorList>
    </citation>
    <scope>NUCLEOTIDE SEQUENCE</scope>
    <source>
        <strain evidence="2">AVDCRST_MAG73</strain>
    </source>
</reference>
<protein>
    <submittedName>
        <fullName evidence="2">Uncharacterized protein</fullName>
    </submittedName>
</protein>
<dbReference type="EMBL" id="CADCWE010000264">
    <property type="protein sequence ID" value="CAA9565383.1"/>
    <property type="molecule type" value="Genomic_DNA"/>
</dbReference>